<protein>
    <recommendedName>
        <fullName evidence="3">SCP domain-containing protein</fullName>
    </recommendedName>
</protein>
<name>G0MR99_CAEBE</name>
<reference evidence="2" key="1">
    <citation type="submission" date="2011-07" db="EMBL/GenBank/DDBJ databases">
        <authorList>
            <consortium name="Caenorhabditis brenneri Sequencing and Analysis Consortium"/>
            <person name="Wilson R.K."/>
        </authorList>
    </citation>
    <scope>NUCLEOTIDE SEQUENCE [LARGE SCALE GENOMIC DNA]</scope>
    <source>
        <strain evidence="2">PB2801</strain>
    </source>
</reference>
<dbReference type="Proteomes" id="UP000008068">
    <property type="component" value="Unassembled WGS sequence"/>
</dbReference>
<dbReference type="eggNOG" id="ENOG502TK4X">
    <property type="taxonomic scope" value="Eukaryota"/>
</dbReference>
<dbReference type="InParanoid" id="G0MR99"/>
<dbReference type="AlphaFoldDB" id="G0MR99"/>
<dbReference type="OMA" id="ERTTIAC"/>
<sequence length="186" mass="21392">MVSAQFADMTSFVRHKREEEATEEEEDLIVDDYNKRRRAFAKHFNIANMNRLSWDGDAEWLVSDYDCKKAEEYGIVYQDIDSVFSKATTDQALKQIENRFWFLNCLYPLQTDIFCKKMSCGTGHRWRCACGPEDRFSKDDVEIGKAGSECSGEEDDGLCVNESTRKSTTGTILTSILVYLVIKFVL</sequence>
<organism evidence="2">
    <name type="scientific">Caenorhabditis brenneri</name>
    <name type="common">Nematode worm</name>
    <dbReference type="NCBI Taxonomy" id="135651"/>
    <lineage>
        <taxon>Eukaryota</taxon>
        <taxon>Metazoa</taxon>
        <taxon>Ecdysozoa</taxon>
        <taxon>Nematoda</taxon>
        <taxon>Chromadorea</taxon>
        <taxon>Rhabditida</taxon>
        <taxon>Rhabditina</taxon>
        <taxon>Rhabditomorpha</taxon>
        <taxon>Rhabditoidea</taxon>
        <taxon>Rhabditidae</taxon>
        <taxon>Peloderinae</taxon>
        <taxon>Caenorhabditis</taxon>
    </lineage>
</organism>
<dbReference type="InterPro" id="IPR035940">
    <property type="entry name" value="CAP_sf"/>
</dbReference>
<accession>G0MR99</accession>
<dbReference type="EMBL" id="GL379808">
    <property type="protein sequence ID" value="EGT42056.1"/>
    <property type="molecule type" value="Genomic_DNA"/>
</dbReference>
<evidence type="ECO:0000313" key="2">
    <source>
        <dbReference type="Proteomes" id="UP000008068"/>
    </source>
</evidence>
<gene>
    <name evidence="1" type="ORF">CAEBREN_25715</name>
</gene>
<dbReference type="Gene3D" id="3.40.33.10">
    <property type="entry name" value="CAP"/>
    <property type="match status" value="1"/>
</dbReference>
<dbReference type="HOGENOM" id="CLU_1455625_0_0_1"/>
<proteinExistence type="predicted"/>
<evidence type="ECO:0008006" key="3">
    <source>
        <dbReference type="Google" id="ProtNLM"/>
    </source>
</evidence>
<evidence type="ECO:0000313" key="1">
    <source>
        <dbReference type="EMBL" id="EGT42056.1"/>
    </source>
</evidence>
<keyword evidence="2" id="KW-1185">Reference proteome</keyword>